<evidence type="ECO:0000313" key="2">
    <source>
        <dbReference type="EMBL" id="QDU43264.1"/>
    </source>
</evidence>
<name>A0A517ZL91_9PLAN</name>
<proteinExistence type="predicted"/>
<dbReference type="RefSeq" id="WP_145375394.1">
    <property type="nucleotide sequence ID" value="NZ_CP036276.1"/>
</dbReference>
<dbReference type="KEGG" id="sdyn:Mal52_17360"/>
<evidence type="ECO:0000313" key="3">
    <source>
        <dbReference type="Proteomes" id="UP000319383"/>
    </source>
</evidence>
<feature type="signal peptide" evidence="1">
    <location>
        <begin position="1"/>
        <end position="21"/>
    </location>
</feature>
<feature type="chain" id="PRO_5022064020" evidence="1">
    <location>
        <begin position="22"/>
        <end position="111"/>
    </location>
</feature>
<gene>
    <name evidence="2" type="ORF">Mal52_17360</name>
</gene>
<evidence type="ECO:0000256" key="1">
    <source>
        <dbReference type="SAM" id="SignalP"/>
    </source>
</evidence>
<reference evidence="2 3" key="1">
    <citation type="submission" date="2019-02" db="EMBL/GenBank/DDBJ databases">
        <title>Deep-cultivation of Planctomycetes and their phenomic and genomic characterization uncovers novel biology.</title>
        <authorList>
            <person name="Wiegand S."/>
            <person name="Jogler M."/>
            <person name="Boedeker C."/>
            <person name="Pinto D."/>
            <person name="Vollmers J."/>
            <person name="Rivas-Marin E."/>
            <person name="Kohn T."/>
            <person name="Peeters S.H."/>
            <person name="Heuer A."/>
            <person name="Rast P."/>
            <person name="Oberbeckmann S."/>
            <person name="Bunk B."/>
            <person name="Jeske O."/>
            <person name="Meyerdierks A."/>
            <person name="Storesund J.E."/>
            <person name="Kallscheuer N."/>
            <person name="Luecker S."/>
            <person name="Lage O.M."/>
            <person name="Pohl T."/>
            <person name="Merkel B.J."/>
            <person name="Hornburger P."/>
            <person name="Mueller R.-W."/>
            <person name="Bruemmer F."/>
            <person name="Labrenz M."/>
            <person name="Spormann A.M."/>
            <person name="Op den Camp H."/>
            <person name="Overmann J."/>
            <person name="Amann R."/>
            <person name="Jetten M.S.M."/>
            <person name="Mascher T."/>
            <person name="Medema M.H."/>
            <person name="Devos D.P."/>
            <person name="Kaster A.-K."/>
            <person name="Ovreas L."/>
            <person name="Rohde M."/>
            <person name="Galperin M.Y."/>
            <person name="Jogler C."/>
        </authorList>
    </citation>
    <scope>NUCLEOTIDE SEQUENCE [LARGE SCALE GENOMIC DNA]</scope>
    <source>
        <strain evidence="2 3">Mal52</strain>
    </source>
</reference>
<organism evidence="2 3">
    <name type="scientific">Symmachiella dynata</name>
    <dbReference type="NCBI Taxonomy" id="2527995"/>
    <lineage>
        <taxon>Bacteria</taxon>
        <taxon>Pseudomonadati</taxon>
        <taxon>Planctomycetota</taxon>
        <taxon>Planctomycetia</taxon>
        <taxon>Planctomycetales</taxon>
        <taxon>Planctomycetaceae</taxon>
        <taxon>Symmachiella</taxon>
    </lineage>
</organism>
<dbReference type="EMBL" id="CP036276">
    <property type="protein sequence ID" value="QDU43264.1"/>
    <property type="molecule type" value="Genomic_DNA"/>
</dbReference>
<dbReference type="AlphaFoldDB" id="A0A517ZL91"/>
<protein>
    <submittedName>
        <fullName evidence="2">Uncharacterized protein</fullName>
    </submittedName>
</protein>
<dbReference type="Proteomes" id="UP000319383">
    <property type="component" value="Chromosome"/>
</dbReference>
<accession>A0A517ZL91</accession>
<keyword evidence="1" id="KW-0732">Signal</keyword>
<sequence precursor="true">MSHLKSVAVMLPLFTLTMLFAPGCSDGPRTDEQVDVVYRCSETGEYVSAPPQPVPAVNPDTGRATLQRALYCSRCQHWYVVPPPNVHNGPVAGYLCPKHKLAMQEQGPLPE</sequence>
<keyword evidence="3" id="KW-1185">Reference proteome</keyword>